<reference evidence="2 3" key="1">
    <citation type="journal article" date="2015" name="Proc. Natl. Acad. Sci. U.S.A.">
        <title>The resurrection genome of Boea hygrometrica: A blueprint for survival of dehydration.</title>
        <authorList>
            <person name="Xiao L."/>
            <person name="Yang G."/>
            <person name="Zhang L."/>
            <person name="Yang X."/>
            <person name="Zhao S."/>
            <person name="Ji Z."/>
            <person name="Zhou Q."/>
            <person name="Hu M."/>
            <person name="Wang Y."/>
            <person name="Chen M."/>
            <person name="Xu Y."/>
            <person name="Jin H."/>
            <person name="Xiao X."/>
            <person name="Hu G."/>
            <person name="Bao F."/>
            <person name="Hu Y."/>
            <person name="Wan P."/>
            <person name="Li L."/>
            <person name="Deng X."/>
            <person name="Kuang T."/>
            <person name="Xiang C."/>
            <person name="Zhu J.K."/>
            <person name="Oliver M.J."/>
            <person name="He Y."/>
        </authorList>
    </citation>
    <scope>NUCLEOTIDE SEQUENCE [LARGE SCALE GENOMIC DNA]</scope>
    <source>
        <strain evidence="3">cv. XS01</strain>
    </source>
</reference>
<organism evidence="2 3">
    <name type="scientific">Dorcoceras hygrometricum</name>
    <dbReference type="NCBI Taxonomy" id="472368"/>
    <lineage>
        <taxon>Eukaryota</taxon>
        <taxon>Viridiplantae</taxon>
        <taxon>Streptophyta</taxon>
        <taxon>Embryophyta</taxon>
        <taxon>Tracheophyta</taxon>
        <taxon>Spermatophyta</taxon>
        <taxon>Magnoliopsida</taxon>
        <taxon>eudicotyledons</taxon>
        <taxon>Gunneridae</taxon>
        <taxon>Pentapetalae</taxon>
        <taxon>asterids</taxon>
        <taxon>lamiids</taxon>
        <taxon>Lamiales</taxon>
        <taxon>Gesneriaceae</taxon>
        <taxon>Didymocarpoideae</taxon>
        <taxon>Trichosporeae</taxon>
        <taxon>Loxocarpinae</taxon>
        <taxon>Dorcoceras</taxon>
    </lineage>
</organism>
<keyword evidence="3" id="KW-1185">Reference proteome</keyword>
<dbReference type="AlphaFoldDB" id="A0A2Z7AL76"/>
<proteinExistence type="predicted"/>
<gene>
    <name evidence="2" type="ORF">F511_25309</name>
</gene>
<accession>A0A2Z7AL76</accession>
<sequence length="207" mass="23415">MLCVRTRLQPKQGSQRIYKELTQSTDTNQMNNSGHGVCKMSNTEHIQQYKAYTTASINIHAQSNTVKQAHIRTSNLLCYIYYNRVPSNTDLTHAKPNTNTSSGTVTHKPQIGSYKLNQICPTLLTQQKALNKAQGRIFNTYPTSYLNGRRNPTLMLTDYRREMSSHTSPASRKHPKAAPKTKRLSKRSPALPLLLQSELSTAGNRRR</sequence>
<feature type="region of interest" description="Disordered" evidence="1">
    <location>
        <begin position="161"/>
        <end position="207"/>
    </location>
</feature>
<evidence type="ECO:0000256" key="1">
    <source>
        <dbReference type="SAM" id="MobiDB-lite"/>
    </source>
</evidence>
<feature type="compositionally biased region" description="Polar residues" evidence="1">
    <location>
        <begin position="197"/>
        <end position="207"/>
    </location>
</feature>
<evidence type="ECO:0000313" key="2">
    <source>
        <dbReference type="EMBL" id="KZV19951.1"/>
    </source>
</evidence>
<feature type="compositionally biased region" description="Basic residues" evidence="1">
    <location>
        <begin position="171"/>
        <end position="186"/>
    </location>
</feature>
<protein>
    <submittedName>
        <fullName evidence="2">Uncharacterized protein</fullName>
    </submittedName>
</protein>
<name>A0A2Z7AL76_9LAMI</name>
<dbReference type="Proteomes" id="UP000250235">
    <property type="component" value="Unassembled WGS sequence"/>
</dbReference>
<dbReference type="EMBL" id="KV016245">
    <property type="protein sequence ID" value="KZV19951.1"/>
    <property type="molecule type" value="Genomic_DNA"/>
</dbReference>
<evidence type="ECO:0000313" key="3">
    <source>
        <dbReference type="Proteomes" id="UP000250235"/>
    </source>
</evidence>